<dbReference type="PANTHER" id="PTHR11453">
    <property type="entry name" value="ANION EXCHANGE PROTEIN"/>
    <property type="match status" value="1"/>
</dbReference>
<name>A0A8T0GUZ2_CERPU</name>
<keyword evidence="9" id="KW-1185">Reference proteome</keyword>
<evidence type="ECO:0000256" key="5">
    <source>
        <dbReference type="ARBA" id="ARBA00023136"/>
    </source>
</evidence>
<evidence type="ECO:0000259" key="7">
    <source>
        <dbReference type="Pfam" id="PF00955"/>
    </source>
</evidence>
<feature type="transmembrane region" description="Helical" evidence="6">
    <location>
        <begin position="34"/>
        <end position="54"/>
    </location>
</feature>
<dbReference type="PANTHER" id="PTHR11453:SF82">
    <property type="entry name" value="BORON TRANSPORTER 1"/>
    <property type="match status" value="1"/>
</dbReference>
<feature type="transmembrane region" description="Helical" evidence="6">
    <location>
        <begin position="549"/>
        <end position="570"/>
    </location>
</feature>
<dbReference type="AlphaFoldDB" id="A0A8T0GUZ2"/>
<keyword evidence="3 6" id="KW-0812">Transmembrane</keyword>
<dbReference type="InterPro" id="IPR003020">
    <property type="entry name" value="HCO3_transpt_euk"/>
</dbReference>
<dbReference type="GO" id="GO:0005886">
    <property type="term" value="C:plasma membrane"/>
    <property type="evidence" value="ECO:0007669"/>
    <property type="project" value="TreeGrafter"/>
</dbReference>
<feature type="domain" description="Bicarbonate transporter-like transmembrane" evidence="7">
    <location>
        <begin position="202"/>
        <end position="374"/>
    </location>
</feature>
<evidence type="ECO:0000256" key="2">
    <source>
        <dbReference type="ARBA" id="ARBA00006262"/>
    </source>
</evidence>
<feature type="transmembrane region" description="Helical" evidence="6">
    <location>
        <begin position="124"/>
        <end position="146"/>
    </location>
</feature>
<dbReference type="Pfam" id="PF00955">
    <property type="entry name" value="HCO3_cotransp"/>
    <property type="match status" value="3"/>
</dbReference>
<feature type="transmembrane region" description="Helical" evidence="6">
    <location>
        <begin position="332"/>
        <end position="352"/>
    </location>
</feature>
<gene>
    <name evidence="8" type="ORF">KC19_9G128000</name>
</gene>
<dbReference type="Proteomes" id="UP000822688">
    <property type="component" value="Chromosome 9"/>
</dbReference>
<evidence type="ECO:0000313" key="8">
    <source>
        <dbReference type="EMBL" id="KAG0562225.1"/>
    </source>
</evidence>
<dbReference type="GO" id="GO:0050801">
    <property type="term" value="P:monoatomic ion homeostasis"/>
    <property type="evidence" value="ECO:0007669"/>
    <property type="project" value="TreeGrafter"/>
</dbReference>
<feature type="transmembrane region" description="Helical" evidence="6">
    <location>
        <begin position="235"/>
        <end position="253"/>
    </location>
</feature>
<comment type="similarity">
    <text evidence="2">Belongs to the anion exchanger (TC 2.A.31.3) family.</text>
</comment>
<protein>
    <recommendedName>
        <fullName evidence="7">Bicarbonate transporter-like transmembrane domain-containing protein</fullName>
    </recommendedName>
</protein>
<dbReference type="Gene3D" id="1.10.287.570">
    <property type="entry name" value="Helical hairpin bin"/>
    <property type="match status" value="1"/>
</dbReference>
<accession>A0A8T0GUZ2</accession>
<feature type="transmembrane region" description="Helical" evidence="6">
    <location>
        <begin position="196"/>
        <end position="215"/>
    </location>
</feature>
<feature type="domain" description="Bicarbonate transporter-like transmembrane" evidence="7">
    <location>
        <begin position="8"/>
        <end position="184"/>
    </location>
</feature>
<sequence>MGHKVVPLKGVREDLRGRFACYASDWTGGFNSGYRILAATAYIFFASALPVIAFGEQLGRDTDGTITAVQTLTSTAICGVIQAIIGGQPLLIVGVSEPTSLVYTFMYDFAKDRSEVGSRLFLGWAAWVCVWAALMLAAIAILGACSFINRFTRVAGELFGLLIALLFVQQAVKGAVNEFRTPKSQDASQEQFQPSWRFGNGMFGLILTFGLLWTAVKSRNAGSWRYGPGFIRRFIANYGVPILVIVWSAVSYAPSGSVPEGIPRRLTSPNPWRSPIATTHWDVILDMNDIPAVYVVAAIVPALMIVILYYFDHCVSAQLAQQPEFNLRKPFAFHYDLLLLGFTVLICGLLGLPPSHGVLPQSPMHTRALASLKKELVRSKLIKRARTSLEQHPTGTKLHGDLQDSYQQTESPLPSPCAPRAMKDLHFNNIVDSVTFDPEKDVDLLLPVEVKEQRLSNLLQSVLVGACVGAMPALKRIPSSVLWGYFAYMAVESLPGNQFWGRICLLFTSSSRRYKSLESSHPMFMHTVPFKVTAAFTIFQLVYMVSCYAITWIPIGGVLFPVLIMLLIPARQFLLPRFFKRQYLQELDCAEYEEVAPLSLNEAVKEAEANGLTHEDADRSDDESLDQMTTVARGEVKHQYKSPLHYRSGMAASANGI</sequence>
<feature type="transmembrane region" description="Helical" evidence="6">
    <location>
        <begin position="292"/>
        <end position="311"/>
    </location>
</feature>
<evidence type="ECO:0000256" key="4">
    <source>
        <dbReference type="ARBA" id="ARBA00022989"/>
    </source>
</evidence>
<dbReference type="EMBL" id="CM026430">
    <property type="protein sequence ID" value="KAG0562225.1"/>
    <property type="molecule type" value="Genomic_DNA"/>
</dbReference>
<keyword evidence="4 6" id="KW-1133">Transmembrane helix</keyword>
<comment type="subcellular location">
    <subcellularLocation>
        <location evidence="1">Membrane</location>
        <topology evidence="1">Multi-pass membrane protein</topology>
    </subcellularLocation>
</comment>
<evidence type="ECO:0000256" key="3">
    <source>
        <dbReference type="ARBA" id="ARBA00022692"/>
    </source>
</evidence>
<evidence type="ECO:0000256" key="6">
    <source>
        <dbReference type="SAM" id="Phobius"/>
    </source>
</evidence>
<evidence type="ECO:0000313" key="9">
    <source>
        <dbReference type="Proteomes" id="UP000822688"/>
    </source>
</evidence>
<dbReference type="InterPro" id="IPR011531">
    <property type="entry name" value="HCO3_transpt-like_TM_dom"/>
</dbReference>
<dbReference type="GO" id="GO:0005452">
    <property type="term" value="F:solute:inorganic anion antiporter activity"/>
    <property type="evidence" value="ECO:0007669"/>
    <property type="project" value="InterPro"/>
</dbReference>
<keyword evidence="5 6" id="KW-0472">Membrane</keyword>
<evidence type="ECO:0000256" key="1">
    <source>
        <dbReference type="ARBA" id="ARBA00004141"/>
    </source>
</evidence>
<proteinExistence type="inferred from homology"/>
<comment type="caution">
    <text evidence="8">The sequence shown here is derived from an EMBL/GenBank/DDBJ whole genome shotgun (WGS) entry which is preliminary data.</text>
</comment>
<feature type="transmembrane region" description="Helical" evidence="6">
    <location>
        <begin position="158"/>
        <end position="176"/>
    </location>
</feature>
<reference evidence="8" key="1">
    <citation type="submission" date="2020-06" db="EMBL/GenBank/DDBJ databases">
        <title>WGS assembly of Ceratodon purpureus strain R40.</title>
        <authorList>
            <person name="Carey S.B."/>
            <person name="Jenkins J."/>
            <person name="Shu S."/>
            <person name="Lovell J.T."/>
            <person name="Sreedasyam A."/>
            <person name="Maumus F."/>
            <person name="Tiley G.P."/>
            <person name="Fernandez-Pozo N."/>
            <person name="Barry K."/>
            <person name="Chen C."/>
            <person name="Wang M."/>
            <person name="Lipzen A."/>
            <person name="Daum C."/>
            <person name="Saski C.A."/>
            <person name="Payton A.C."/>
            <person name="Mcbreen J.C."/>
            <person name="Conrad R.E."/>
            <person name="Kollar L.M."/>
            <person name="Olsson S."/>
            <person name="Huttunen S."/>
            <person name="Landis J.B."/>
            <person name="Wickett N.J."/>
            <person name="Johnson M.G."/>
            <person name="Rensing S.A."/>
            <person name="Grimwood J."/>
            <person name="Schmutz J."/>
            <person name="Mcdaniel S.F."/>
        </authorList>
    </citation>
    <scope>NUCLEOTIDE SEQUENCE</scope>
    <source>
        <strain evidence="8">R40</strain>
    </source>
</reference>
<organism evidence="8 9">
    <name type="scientific">Ceratodon purpureus</name>
    <name type="common">Fire moss</name>
    <name type="synonym">Dicranum purpureum</name>
    <dbReference type="NCBI Taxonomy" id="3225"/>
    <lineage>
        <taxon>Eukaryota</taxon>
        <taxon>Viridiplantae</taxon>
        <taxon>Streptophyta</taxon>
        <taxon>Embryophyta</taxon>
        <taxon>Bryophyta</taxon>
        <taxon>Bryophytina</taxon>
        <taxon>Bryopsida</taxon>
        <taxon>Dicranidae</taxon>
        <taxon>Pseudoditrichales</taxon>
        <taxon>Ditrichaceae</taxon>
        <taxon>Ceratodon</taxon>
    </lineage>
</organism>
<feature type="domain" description="Bicarbonate transporter-like transmembrane" evidence="7">
    <location>
        <begin position="448"/>
        <end position="589"/>
    </location>
</feature>
<dbReference type="GO" id="GO:0006820">
    <property type="term" value="P:monoatomic anion transport"/>
    <property type="evidence" value="ECO:0007669"/>
    <property type="project" value="InterPro"/>
</dbReference>